<proteinExistence type="predicted"/>
<dbReference type="InterPro" id="IPR002575">
    <property type="entry name" value="Aminoglycoside_PTrfase"/>
</dbReference>
<organism evidence="2 3">
    <name type="scientific">Rhodoferax koreensis</name>
    <dbReference type="NCBI Taxonomy" id="1842727"/>
    <lineage>
        <taxon>Bacteria</taxon>
        <taxon>Pseudomonadati</taxon>
        <taxon>Pseudomonadota</taxon>
        <taxon>Betaproteobacteria</taxon>
        <taxon>Burkholderiales</taxon>
        <taxon>Comamonadaceae</taxon>
        <taxon>Rhodoferax</taxon>
    </lineage>
</organism>
<gene>
    <name evidence="2" type="ORF">RD110_08755</name>
</gene>
<dbReference type="PANTHER" id="PTHR43883:SF1">
    <property type="entry name" value="GLUCONOKINASE"/>
    <property type="match status" value="1"/>
</dbReference>
<keyword evidence="3" id="KW-1185">Reference proteome</keyword>
<dbReference type="InterPro" id="IPR011009">
    <property type="entry name" value="Kinase-like_dom_sf"/>
</dbReference>
<reference evidence="2 3" key="1">
    <citation type="submission" date="2017-01" db="EMBL/GenBank/DDBJ databases">
        <authorList>
            <person name="Mah S.A."/>
            <person name="Swanson W.J."/>
            <person name="Moy G.W."/>
            <person name="Vacquier V.D."/>
        </authorList>
    </citation>
    <scope>NUCLEOTIDE SEQUENCE [LARGE SCALE GENOMIC DNA]</scope>
    <source>
        <strain evidence="2 3">DCY110</strain>
    </source>
</reference>
<dbReference type="Proteomes" id="UP000186609">
    <property type="component" value="Chromosome"/>
</dbReference>
<evidence type="ECO:0000259" key="1">
    <source>
        <dbReference type="Pfam" id="PF01636"/>
    </source>
</evidence>
<dbReference type="AlphaFoldDB" id="A0A1P8JU41"/>
<dbReference type="PANTHER" id="PTHR43883">
    <property type="entry name" value="SLR0207 PROTEIN"/>
    <property type="match status" value="1"/>
</dbReference>
<dbReference type="KEGG" id="rhy:RD110_08755"/>
<sequence length="516" mass="57159">MDASNSDIGPDPSLALALQQRLGEETGQRVELIETPISWVLLTERLVYKLKKPVRRPFLDFSTAALRKHFCEEELRLNRRLAPSLYLGVLPVRGTVAAPRLGGGGPEIDHVVAMRRFAKGALFSELLAAGGLEPAHVDALARRIADFHRDAQLVPLPAGAQADAADPVLDILRQLEEGAYPGETGALRAWVHEQAALLRDTWNFRLRSGLVRECHGDLHLGNVALVDGMPTAFDRLEFNESLRWTDVMSDVAFLTMDLKSRGRNDLAFRFLDVYLQHTGDYAGVAVLRFFEVYRALVRTLVEVGNDGPRRGALPSQAEAYFGLAVRLTRPDRAAARILITHGVSGSGKSSVAARLVEQQGAVRVRSDVERKRLFGLDPLQRSSGQPFDIYTEDATRQTFERMAEAARVAVRSGYPVIVDAAFLRHAQRHLFRELADELGVPFSILHCHADPVLLRARLHAREQAGDDPSEADDAVVERQRTFREPLRDEELPLVIDVCTDAPVDAKVLHARCLAVA</sequence>
<dbReference type="SUPFAM" id="SSF56112">
    <property type="entry name" value="Protein kinase-like (PK-like)"/>
    <property type="match status" value="1"/>
</dbReference>
<dbReference type="OrthoDB" id="9810277at2"/>
<evidence type="ECO:0000313" key="3">
    <source>
        <dbReference type="Proteomes" id="UP000186609"/>
    </source>
</evidence>
<dbReference type="InterPro" id="IPR027417">
    <property type="entry name" value="P-loop_NTPase"/>
</dbReference>
<name>A0A1P8JU41_9BURK</name>
<protein>
    <recommendedName>
        <fullName evidence="1">Aminoglycoside phosphotransferase domain-containing protein</fullName>
    </recommendedName>
</protein>
<dbReference type="Pfam" id="PF01636">
    <property type="entry name" value="APH"/>
    <property type="match status" value="1"/>
</dbReference>
<dbReference type="InterPro" id="IPR052732">
    <property type="entry name" value="Cell-binding_unc_protein"/>
</dbReference>
<feature type="domain" description="Aminoglycoside phosphotransferase" evidence="1">
    <location>
        <begin position="54"/>
        <end position="284"/>
    </location>
</feature>
<dbReference type="EMBL" id="CP019236">
    <property type="protein sequence ID" value="APW37274.1"/>
    <property type="molecule type" value="Genomic_DNA"/>
</dbReference>
<dbReference type="STRING" id="1842727.RD110_08755"/>
<dbReference type="Gene3D" id="3.40.50.300">
    <property type="entry name" value="P-loop containing nucleotide triphosphate hydrolases"/>
    <property type="match status" value="1"/>
</dbReference>
<dbReference type="RefSeq" id="WP_076198621.1">
    <property type="nucleotide sequence ID" value="NZ_CP019236.1"/>
</dbReference>
<dbReference type="Pfam" id="PF13671">
    <property type="entry name" value="AAA_33"/>
    <property type="match status" value="1"/>
</dbReference>
<accession>A0A1P8JU41</accession>
<dbReference type="SUPFAM" id="SSF52540">
    <property type="entry name" value="P-loop containing nucleoside triphosphate hydrolases"/>
    <property type="match status" value="1"/>
</dbReference>
<evidence type="ECO:0000313" key="2">
    <source>
        <dbReference type="EMBL" id="APW37274.1"/>
    </source>
</evidence>